<dbReference type="EMBL" id="BORT01000037">
    <property type="protein sequence ID" value="GIO50751.1"/>
    <property type="molecule type" value="Genomic_DNA"/>
</dbReference>
<reference evidence="1 2" key="1">
    <citation type="submission" date="2021-03" db="EMBL/GenBank/DDBJ databases">
        <title>Antimicrobial resistance genes in bacteria isolated from Japanese honey, and their potential for conferring macrolide and lincosamide resistance in the American foulbrood pathogen Paenibacillus larvae.</title>
        <authorList>
            <person name="Okamoto M."/>
            <person name="Kumagai M."/>
            <person name="Kanamori H."/>
            <person name="Takamatsu D."/>
        </authorList>
    </citation>
    <scope>NUCLEOTIDE SEQUENCE [LARGE SCALE GENOMIC DNA]</scope>
    <source>
        <strain evidence="1 2">J34TS1</strain>
    </source>
</reference>
<evidence type="ECO:0000313" key="1">
    <source>
        <dbReference type="EMBL" id="GIO50751.1"/>
    </source>
</evidence>
<organism evidence="1 2">
    <name type="scientific">Paenibacillus azoreducens</name>
    <dbReference type="NCBI Taxonomy" id="116718"/>
    <lineage>
        <taxon>Bacteria</taxon>
        <taxon>Bacillati</taxon>
        <taxon>Bacillota</taxon>
        <taxon>Bacilli</taxon>
        <taxon>Bacillales</taxon>
        <taxon>Paenibacillaceae</taxon>
        <taxon>Paenibacillus</taxon>
    </lineage>
</organism>
<accession>A0A919YFJ3</accession>
<sequence length="102" mass="11774">MGTLTLFRFNGTETHKLAEAQAYATRKGEGDERKIMLWFETETDPEPLVRLPDPDELQNNPSAEITVYLDQLDLECFGVREFEIESGYNEDGTSLDARLYYF</sequence>
<keyword evidence="2" id="KW-1185">Reference proteome</keyword>
<dbReference type="RefSeq" id="WP_237100025.1">
    <property type="nucleotide sequence ID" value="NZ_AP025343.1"/>
</dbReference>
<evidence type="ECO:0000313" key="2">
    <source>
        <dbReference type="Proteomes" id="UP000682811"/>
    </source>
</evidence>
<dbReference type="AlphaFoldDB" id="A0A919YFJ3"/>
<proteinExistence type="predicted"/>
<protein>
    <submittedName>
        <fullName evidence="1">Uncharacterized protein</fullName>
    </submittedName>
</protein>
<comment type="caution">
    <text evidence="1">The sequence shown here is derived from an EMBL/GenBank/DDBJ whole genome shotgun (WGS) entry which is preliminary data.</text>
</comment>
<dbReference type="Proteomes" id="UP000682811">
    <property type="component" value="Unassembled WGS sequence"/>
</dbReference>
<name>A0A919YFJ3_9BACL</name>
<gene>
    <name evidence="1" type="ORF">J34TS1_55160</name>
</gene>